<evidence type="ECO:0000313" key="1">
    <source>
        <dbReference type="EMBL" id="CAA9548108.1"/>
    </source>
</evidence>
<proteinExistence type="predicted"/>
<name>A0A6J4UE55_9BACT</name>
<gene>
    <name evidence="1" type="ORF">AVDCRST_MAG70-689</name>
</gene>
<accession>A0A6J4UE55</accession>
<reference evidence="1" key="1">
    <citation type="submission" date="2020-02" db="EMBL/GenBank/DDBJ databases">
        <authorList>
            <person name="Meier V. D."/>
        </authorList>
    </citation>
    <scope>NUCLEOTIDE SEQUENCE</scope>
    <source>
        <strain evidence="1">AVDCRST_MAG70</strain>
    </source>
</reference>
<organism evidence="1">
    <name type="scientific">uncultured Thermomicrobiales bacterium</name>
    <dbReference type="NCBI Taxonomy" id="1645740"/>
    <lineage>
        <taxon>Bacteria</taxon>
        <taxon>Pseudomonadati</taxon>
        <taxon>Thermomicrobiota</taxon>
        <taxon>Thermomicrobia</taxon>
        <taxon>Thermomicrobiales</taxon>
        <taxon>environmental samples</taxon>
    </lineage>
</organism>
<protein>
    <submittedName>
        <fullName evidence="1">Uncharacterized protein</fullName>
    </submittedName>
</protein>
<dbReference type="AlphaFoldDB" id="A0A6J4UE55"/>
<sequence length="40" mass="4572">MPPHRPTRWADEQVDTVAIQRGLPILGIHARALDRQRSRG</sequence>
<dbReference type="EMBL" id="CADCWH010000106">
    <property type="protein sequence ID" value="CAA9548108.1"/>
    <property type="molecule type" value="Genomic_DNA"/>
</dbReference>